<evidence type="ECO:0000313" key="1">
    <source>
        <dbReference type="EMBL" id="MQX54797.1"/>
    </source>
</evidence>
<keyword evidence="2" id="KW-1185">Reference proteome</keyword>
<evidence type="ECO:0000313" key="2">
    <source>
        <dbReference type="Proteomes" id="UP000469421"/>
    </source>
</evidence>
<comment type="caution">
    <text evidence="1">The sequence shown here is derived from an EMBL/GenBank/DDBJ whole genome shotgun (WGS) entry which is preliminary data.</text>
</comment>
<accession>A0A6N7LWH4</accession>
<protein>
    <recommendedName>
        <fullName evidence="3">AttH domain-containing protein</fullName>
    </recommendedName>
</protein>
<evidence type="ECO:0008006" key="3">
    <source>
        <dbReference type="Google" id="ProtNLM"/>
    </source>
</evidence>
<gene>
    <name evidence="1" type="ORF">GFN93_16250</name>
</gene>
<dbReference type="Proteomes" id="UP000469421">
    <property type="component" value="Unassembled WGS sequence"/>
</dbReference>
<name>A0A6N7LWH4_9GAMM</name>
<dbReference type="RefSeq" id="WP_153502350.1">
    <property type="nucleotide sequence ID" value="NZ_WIRE01000003.1"/>
</dbReference>
<dbReference type="EMBL" id="WIRE01000003">
    <property type="protein sequence ID" value="MQX54797.1"/>
    <property type="molecule type" value="Genomic_DNA"/>
</dbReference>
<dbReference type="AlphaFoldDB" id="A0A6N7LWH4"/>
<organism evidence="1 2">
    <name type="scientific">Alcanivorax sediminis</name>
    <dbReference type="NCBI Taxonomy" id="2663008"/>
    <lineage>
        <taxon>Bacteria</taxon>
        <taxon>Pseudomonadati</taxon>
        <taxon>Pseudomonadota</taxon>
        <taxon>Gammaproteobacteria</taxon>
        <taxon>Oceanospirillales</taxon>
        <taxon>Alcanivoracaceae</taxon>
        <taxon>Alcanivorax</taxon>
    </lineage>
</organism>
<dbReference type="SUPFAM" id="SSF159245">
    <property type="entry name" value="AttH-like"/>
    <property type="match status" value="1"/>
</dbReference>
<proteinExistence type="predicted"/>
<reference evidence="1 2" key="1">
    <citation type="submission" date="2019-10" db="EMBL/GenBank/DDBJ databases">
        <title>Alcanivorax sp.PA15-N-34 draft genome sequence.</title>
        <authorList>
            <person name="Liao X."/>
            <person name="Shao Z."/>
        </authorList>
    </citation>
    <scope>NUCLEOTIDE SEQUENCE [LARGE SCALE GENOMIC DNA]</scope>
    <source>
        <strain evidence="1 2">PA15-N-34</strain>
    </source>
</reference>
<sequence>MIPFYGLQAPSSGGHYESWFVRANHPDRPLALWIRYTLFRAADDRPALGEVWAMWFDGEQQRTVAAKEEFPLAECRYASDGMNVEAGNNHLQPGKLTGQLQHRGQSLQWDLHYDQGEDTLLFLPESFYQRPLPKAKSLVSRPMITLDGSLSVNGERLTLNGWRGSENHNWGSQHTDRYAWGQVAGFDNDPEAFLECATAQIKLGPLYSPKLSIAALCLDGERFQFNRISTALKAKAQYRPFEWSLATRQGDARLTVKMDTSAERVAALTYYNPPGGNKICLNSKLARVTATLQRKGKPERVLHSQHGGAFEILTDILPAGMALQV</sequence>